<dbReference type="WBParaSite" id="nRc.2.0.1.t07842-RA">
    <property type="protein sequence ID" value="nRc.2.0.1.t07842-RA"/>
    <property type="gene ID" value="nRc.2.0.1.g07842"/>
</dbReference>
<evidence type="ECO:0000313" key="3">
    <source>
        <dbReference type="WBParaSite" id="nRc.2.0.1.t07842-RA"/>
    </source>
</evidence>
<evidence type="ECO:0000313" key="2">
    <source>
        <dbReference type="Proteomes" id="UP000887565"/>
    </source>
</evidence>
<sequence>MNENKENSDAGHHQDIPQSVVSNGHPEKKNLQNGVPSDSEEKLQNG</sequence>
<reference evidence="3" key="1">
    <citation type="submission" date="2022-11" db="UniProtKB">
        <authorList>
            <consortium name="WormBaseParasite"/>
        </authorList>
    </citation>
    <scope>IDENTIFICATION</scope>
</reference>
<protein>
    <submittedName>
        <fullName evidence="3">Uncharacterized protein</fullName>
    </submittedName>
</protein>
<dbReference type="AlphaFoldDB" id="A0A915I128"/>
<accession>A0A915I128</accession>
<feature type="compositionally biased region" description="Basic and acidic residues" evidence="1">
    <location>
        <begin position="1"/>
        <end position="15"/>
    </location>
</feature>
<feature type="region of interest" description="Disordered" evidence="1">
    <location>
        <begin position="1"/>
        <end position="46"/>
    </location>
</feature>
<evidence type="ECO:0000256" key="1">
    <source>
        <dbReference type="SAM" id="MobiDB-lite"/>
    </source>
</evidence>
<proteinExistence type="predicted"/>
<dbReference type="Proteomes" id="UP000887565">
    <property type="component" value="Unplaced"/>
</dbReference>
<keyword evidence="2" id="KW-1185">Reference proteome</keyword>
<name>A0A915I128_ROMCU</name>
<organism evidence="2 3">
    <name type="scientific">Romanomermis culicivorax</name>
    <name type="common">Nematode worm</name>
    <dbReference type="NCBI Taxonomy" id="13658"/>
    <lineage>
        <taxon>Eukaryota</taxon>
        <taxon>Metazoa</taxon>
        <taxon>Ecdysozoa</taxon>
        <taxon>Nematoda</taxon>
        <taxon>Enoplea</taxon>
        <taxon>Dorylaimia</taxon>
        <taxon>Mermithida</taxon>
        <taxon>Mermithoidea</taxon>
        <taxon>Mermithidae</taxon>
        <taxon>Romanomermis</taxon>
    </lineage>
</organism>